<sequence>MSLNVPKIVEAIKAKKCILVLGPEICSFNHQIFSGDTPQDFDKSLEMAYHYYNTNGLDEELDKDGLTIHPIQFFEYPFLKENLLTNNLNDDENHLYNFVKWYFKQTKDWEQPFAKISQIPFPLVLSLLPDTHLEKSFDKTFQNNPNGYMLSRYSRLNKEVPAIAAKPTWEKPLLYKLLGDLEEKDSTFTFDHWFDFFNQIFKDEPALPTHVINTLKEASMILFLGVRLEKWYIQLLIRLLFSLGSVKGKKLAFVNMKENKMEELAKKRFNLIFDEQKPIQLLNELYQVCQQEGLLRTTSETTNLINTKVFISYNHADKALANRLKDDLEKIGIEIIIDSDNPIGFDIPTFINQSINKAEFVLQLISENFLSSAWVAQESIKAFTLAEITGKVVLPCEIDDVLNNNEFRTQAMNKFESQLGKLKTEIGERLDKGESFEDLQAQYQRILELKNNYDKTIAEFRKKNRGDLRGNNYEIGLKQIISSIKTYQAGNV</sequence>
<dbReference type="RefSeq" id="WP_323298888.1">
    <property type="nucleotide sequence ID" value="NZ_JAYFUM010000031.1"/>
</dbReference>
<dbReference type="PROSITE" id="PS50104">
    <property type="entry name" value="TIR"/>
    <property type="match status" value="1"/>
</dbReference>
<name>A0ABU5QFS3_9BACT</name>
<dbReference type="Proteomes" id="UP001302949">
    <property type="component" value="Unassembled WGS sequence"/>
</dbReference>
<dbReference type="EMBL" id="JAYFUM010000031">
    <property type="protein sequence ID" value="MEA5141734.1"/>
    <property type="molecule type" value="Genomic_DNA"/>
</dbReference>
<keyword evidence="2" id="KW-0675">Receptor</keyword>
<accession>A0ABU5QFS3</accession>
<dbReference type="Pfam" id="PF13289">
    <property type="entry name" value="SIR2_2"/>
    <property type="match status" value="1"/>
</dbReference>
<dbReference type="InterPro" id="IPR000157">
    <property type="entry name" value="TIR_dom"/>
</dbReference>
<comment type="caution">
    <text evidence="2">The sequence shown here is derived from an EMBL/GenBank/DDBJ whole genome shotgun (WGS) entry which is preliminary data.</text>
</comment>
<dbReference type="InterPro" id="IPR035897">
    <property type="entry name" value="Toll_tir_struct_dom_sf"/>
</dbReference>
<proteinExistence type="predicted"/>
<dbReference type="SMART" id="SM00255">
    <property type="entry name" value="TIR"/>
    <property type="match status" value="1"/>
</dbReference>
<dbReference type="SUPFAM" id="SSF52200">
    <property type="entry name" value="Toll/Interleukin receptor TIR domain"/>
    <property type="match status" value="1"/>
</dbReference>
<dbReference type="Pfam" id="PF13676">
    <property type="entry name" value="TIR_2"/>
    <property type="match status" value="1"/>
</dbReference>
<reference evidence="2 3" key="1">
    <citation type="submission" date="2023-12" db="EMBL/GenBank/DDBJ databases">
        <title>Novel species of the genus Arcicella isolated from rivers.</title>
        <authorList>
            <person name="Lu H."/>
        </authorList>
    </citation>
    <scope>NUCLEOTIDE SEQUENCE [LARGE SCALE GENOMIC DNA]</scope>
    <source>
        <strain evidence="2 3">KCTC 23307</strain>
    </source>
</reference>
<evidence type="ECO:0000313" key="3">
    <source>
        <dbReference type="Proteomes" id="UP001302949"/>
    </source>
</evidence>
<evidence type="ECO:0000313" key="2">
    <source>
        <dbReference type="EMBL" id="MEA5141734.1"/>
    </source>
</evidence>
<protein>
    <submittedName>
        <fullName evidence="2">Toll/interleukin-1 receptor domain-containing protein</fullName>
    </submittedName>
</protein>
<dbReference type="Gene3D" id="3.40.50.10140">
    <property type="entry name" value="Toll/interleukin-1 receptor homology (TIR) domain"/>
    <property type="match status" value="1"/>
</dbReference>
<organism evidence="2 3">
    <name type="scientific">Arcicella rigui</name>
    <dbReference type="NCBI Taxonomy" id="797020"/>
    <lineage>
        <taxon>Bacteria</taxon>
        <taxon>Pseudomonadati</taxon>
        <taxon>Bacteroidota</taxon>
        <taxon>Cytophagia</taxon>
        <taxon>Cytophagales</taxon>
        <taxon>Flectobacillaceae</taxon>
        <taxon>Arcicella</taxon>
    </lineage>
</organism>
<keyword evidence="3" id="KW-1185">Reference proteome</keyword>
<evidence type="ECO:0000259" key="1">
    <source>
        <dbReference type="PROSITE" id="PS50104"/>
    </source>
</evidence>
<gene>
    <name evidence="2" type="ORF">VB248_21445</name>
</gene>
<feature type="domain" description="TIR" evidence="1">
    <location>
        <begin position="305"/>
        <end position="451"/>
    </location>
</feature>